<dbReference type="GO" id="GO:0016887">
    <property type="term" value="F:ATP hydrolysis activity"/>
    <property type="evidence" value="ECO:0007669"/>
    <property type="project" value="InterPro"/>
</dbReference>
<dbReference type="GO" id="GO:0140359">
    <property type="term" value="F:ABC-type transporter activity"/>
    <property type="evidence" value="ECO:0007669"/>
    <property type="project" value="InterPro"/>
</dbReference>
<feature type="transmembrane region" description="Helical" evidence="7">
    <location>
        <begin position="46"/>
        <end position="66"/>
    </location>
</feature>
<evidence type="ECO:0000256" key="7">
    <source>
        <dbReference type="SAM" id="Phobius"/>
    </source>
</evidence>
<evidence type="ECO:0000256" key="6">
    <source>
        <dbReference type="ARBA" id="ARBA00023136"/>
    </source>
</evidence>
<evidence type="ECO:0000256" key="2">
    <source>
        <dbReference type="ARBA" id="ARBA00022692"/>
    </source>
</evidence>
<dbReference type="SMART" id="SM00382">
    <property type="entry name" value="AAA"/>
    <property type="match status" value="1"/>
</dbReference>
<feature type="transmembrane region" description="Helical" evidence="7">
    <location>
        <begin position="220"/>
        <end position="244"/>
    </location>
</feature>
<dbReference type="KEGG" id="llu:AKJ09_07473"/>
<dbReference type="Pfam" id="PF00005">
    <property type="entry name" value="ABC_tran"/>
    <property type="match status" value="1"/>
</dbReference>
<keyword evidence="4 10" id="KW-0067">ATP-binding</keyword>
<keyword evidence="5 7" id="KW-1133">Transmembrane helix</keyword>
<keyword evidence="6 7" id="KW-0472">Membrane</keyword>
<dbReference type="InterPro" id="IPR011527">
    <property type="entry name" value="ABC1_TM_dom"/>
</dbReference>
<dbReference type="InterPro" id="IPR039421">
    <property type="entry name" value="Type_1_exporter"/>
</dbReference>
<comment type="subcellular location">
    <subcellularLocation>
        <location evidence="1">Cell membrane</location>
        <topology evidence="1">Multi-pass membrane protein</topology>
    </subcellularLocation>
</comment>
<dbReference type="GO" id="GO:0005524">
    <property type="term" value="F:ATP binding"/>
    <property type="evidence" value="ECO:0007669"/>
    <property type="project" value="UniProtKB-KW"/>
</dbReference>
<keyword evidence="11" id="KW-1185">Reference proteome</keyword>
<sequence>MDVYRKLFGRLSSTTRTQIGVAAVVGVAARLAVVGAALRVTQGDALGAGIVGVVGAMAFALQRALLAAARVGSEVDLYSAVSRSLLEGDVLRVPSDDLQRVVFDTNHHARGALAQAVPSLASDVVASLVLVPVIAAAVPGRVLLLASGAFVVVLATLAALRGVTGRLQERVVQAFEEVSDALLVVTEARQEVVARGGDAAFSATVDAALARYASLAKRTVFATALLGRAPFAVGAAAVVFGVLLDPASKQVLASTLLANALLLAACAPPLLGVVFGVHELVRARPLVRPLATILNGASRPELARAGQIRPTLPAAFDVRALGFAYDDGLDPVLREVSLRWSAGTPLVLTGPNGSGKSTLLRLLTELRPPSNGAVIAGDVDLLGADLQALRREVAYLPQRSYLGEGHRSVRDAMRLVRDDATDDAMTTALERTKVLEALRTHGMEPLDVRVGELSTGQRQRVALARVLLADAKLVLLDEPDANLDARGIKLVAELIRELTAQGKMVAVAAHTPELAEMPATRVVLG</sequence>
<evidence type="ECO:0000256" key="1">
    <source>
        <dbReference type="ARBA" id="ARBA00004651"/>
    </source>
</evidence>
<dbReference type="InterPro" id="IPR003439">
    <property type="entry name" value="ABC_transporter-like_ATP-bd"/>
</dbReference>
<name>A0A0K1Q5Y5_9BACT</name>
<dbReference type="InterPro" id="IPR036640">
    <property type="entry name" value="ABC1_TM_sf"/>
</dbReference>
<dbReference type="PANTHER" id="PTHR24221">
    <property type="entry name" value="ATP-BINDING CASSETTE SUB-FAMILY B"/>
    <property type="match status" value="1"/>
</dbReference>
<proteinExistence type="predicted"/>
<feature type="transmembrane region" description="Helical" evidence="7">
    <location>
        <begin position="142"/>
        <end position="160"/>
    </location>
</feature>
<dbReference type="SUPFAM" id="SSF90123">
    <property type="entry name" value="ABC transporter transmembrane region"/>
    <property type="match status" value="1"/>
</dbReference>
<dbReference type="GO" id="GO:0005886">
    <property type="term" value="C:plasma membrane"/>
    <property type="evidence" value="ECO:0007669"/>
    <property type="project" value="UniProtKB-SubCell"/>
</dbReference>
<feature type="domain" description="ABC transporter" evidence="8">
    <location>
        <begin position="318"/>
        <end position="524"/>
    </location>
</feature>
<gene>
    <name evidence="10" type="ORF">AKJ09_07473</name>
</gene>
<dbReference type="PROSITE" id="PS50929">
    <property type="entry name" value="ABC_TM1F"/>
    <property type="match status" value="1"/>
</dbReference>
<protein>
    <submittedName>
        <fullName evidence="10">RTX toxin transporter, ATP-binding protein</fullName>
    </submittedName>
</protein>
<dbReference type="InterPro" id="IPR027417">
    <property type="entry name" value="P-loop_NTPase"/>
</dbReference>
<feature type="transmembrane region" description="Helical" evidence="7">
    <location>
        <begin position="116"/>
        <end position="136"/>
    </location>
</feature>
<dbReference type="InterPro" id="IPR003593">
    <property type="entry name" value="AAA+_ATPase"/>
</dbReference>
<dbReference type="Proteomes" id="UP000064967">
    <property type="component" value="Chromosome"/>
</dbReference>
<keyword evidence="2 7" id="KW-0812">Transmembrane</keyword>
<dbReference type="PANTHER" id="PTHR24221:SF654">
    <property type="entry name" value="ATP-BINDING CASSETTE SUB-FAMILY B MEMBER 6"/>
    <property type="match status" value="1"/>
</dbReference>
<evidence type="ECO:0000259" key="8">
    <source>
        <dbReference type="PROSITE" id="PS50893"/>
    </source>
</evidence>
<keyword evidence="3" id="KW-0547">Nucleotide-binding</keyword>
<feature type="transmembrane region" description="Helical" evidence="7">
    <location>
        <begin position="256"/>
        <end position="278"/>
    </location>
</feature>
<evidence type="ECO:0000259" key="9">
    <source>
        <dbReference type="PROSITE" id="PS50929"/>
    </source>
</evidence>
<dbReference type="AlphaFoldDB" id="A0A0K1Q5Y5"/>
<feature type="domain" description="ABC transmembrane type-1" evidence="9">
    <location>
        <begin position="45"/>
        <end position="282"/>
    </location>
</feature>
<organism evidence="10 11">
    <name type="scientific">Labilithrix luteola</name>
    <dbReference type="NCBI Taxonomy" id="1391654"/>
    <lineage>
        <taxon>Bacteria</taxon>
        <taxon>Pseudomonadati</taxon>
        <taxon>Myxococcota</taxon>
        <taxon>Polyangia</taxon>
        <taxon>Polyangiales</taxon>
        <taxon>Labilitrichaceae</taxon>
        <taxon>Labilithrix</taxon>
    </lineage>
</organism>
<dbReference type="EMBL" id="CP012333">
    <property type="protein sequence ID" value="AKV00810.1"/>
    <property type="molecule type" value="Genomic_DNA"/>
</dbReference>
<dbReference type="GO" id="GO:0034040">
    <property type="term" value="F:ATPase-coupled lipid transmembrane transporter activity"/>
    <property type="evidence" value="ECO:0007669"/>
    <property type="project" value="TreeGrafter"/>
</dbReference>
<evidence type="ECO:0000256" key="5">
    <source>
        <dbReference type="ARBA" id="ARBA00022989"/>
    </source>
</evidence>
<reference evidence="10 11" key="1">
    <citation type="submission" date="2015-08" db="EMBL/GenBank/DDBJ databases">
        <authorList>
            <person name="Babu N.S."/>
            <person name="Beckwith C.J."/>
            <person name="Beseler K.G."/>
            <person name="Brison A."/>
            <person name="Carone J.V."/>
            <person name="Caskin T.P."/>
            <person name="Diamond M."/>
            <person name="Durham M.E."/>
            <person name="Foxe J.M."/>
            <person name="Go M."/>
            <person name="Henderson B.A."/>
            <person name="Jones I.B."/>
            <person name="McGettigan J.A."/>
            <person name="Micheletti S.J."/>
            <person name="Nasrallah M.E."/>
            <person name="Ortiz D."/>
            <person name="Piller C.R."/>
            <person name="Privatt S.R."/>
            <person name="Schneider S.L."/>
            <person name="Sharp S."/>
            <person name="Smith T.C."/>
            <person name="Stanton J.D."/>
            <person name="Ullery H.E."/>
            <person name="Wilson R.J."/>
            <person name="Serrano M.G."/>
            <person name="Buck G."/>
            <person name="Lee V."/>
            <person name="Wang Y."/>
            <person name="Carvalho R."/>
            <person name="Voegtly L."/>
            <person name="Shi R."/>
            <person name="Duckworth R."/>
            <person name="Johnson A."/>
            <person name="Loviza R."/>
            <person name="Walstead R."/>
            <person name="Shah Z."/>
            <person name="Kiflezghi M."/>
            <person name="Wade K."/>
            <person name="Ball S.L."/>
            <person name="Bradley K.W."/>
            <person name="Asai D.J."/>
            <person name="Bowman C.A."/>
            <person name="Russell D.A."/>
            <person name="Pope W.H."/>
            <person name="Jacobs-Sera D."/>
            <person name="Hendrix R.W."/>
            <person name="Hatfull G.F."/>
        </authorList>
    </citation>
    <scope>NUCLEOTIDE SEQUENCE [LARGE SCALE GENOMIC DNA]</scope>
    <source>
        <strain evidence="10 11">DSM 27648</strain>
    </source>
</reference>
<feature type="transmembrane region" description="Helical" evidence="7">
    <location>
        <begin position="21"/>
        <end position="40"/>
    </location>
</feature>
<evidence type="ECO:0000313" key="11">
    <source>
        <dbReference type="Proteomes" id="UP000064967"/>
    </source>
</evidence>
<evidence type="ECO:0000256" key="4">
    <source>
        <dbReference type="ARBA" id="ARBA00022840"/>
    </source>
</evidence>
<accession>A0A0K1Q5Y5</accession>
<dbReference type="SUPFAM" id="SSF52540">
    <property type="entry name" value="P-loop containing nucleoside triphosphate hydrolases"/>
    <property type="match status" value="1"/>
</dbReference>
<dbReference type="Gene3D" id="3.40.50.300">
    <property type="entry name" value="P-loop containing nucleotide triphosphate hydrolases"/>
    <property type="match status" value="1"/>
</dbReference>
<dbReference type="STRING" id="1391654.AKJ09_07473"/>
<evidence type="ECO:0000256" key="3">
    <source>
        <dbReference type="ARBA" id="ARBA00022741"/>
    </source>
</evidence>
<dbReference type="PROSITE" id="PS50893">
    <property type="entry name" value="ABC_TRANSPORTER_2"/>
    <property type="match status" value="1"/>
</dbReference>
<evidence type="ECO:0000313" key="10">
    <source>
        <dbReference type="EMBL" id="AKV00810.1"/>
    </source>
</evidence>